<evidence type="ECO:0000256" key="2">
    <source>
        <dbReference type="ARBA" id="ARBA00022525"/>
    </source>
</evidence>
<dbReference type="Gene3D" id="2.150.10.10">
    <property type="entry name" value="Serralysin-like metalloprotease, C-terminal"/>
    <property type="match status" value="2"/>
</dbReference>
<dbReference type="InterPro" id="IPR001343">
    <property type="entry name" value="Hemolysn_Ca-bd"/>
</dbReference>
<dbReference type="InterPro" id="IPR028992">
    <property type="entry name" value="Hedgehog/Intein_dom"/>
</dbReference>
<evidence type="ECO:0000313" key="4">
    <source>
        <dbReference type="EMBL" id="WGW02778.1"/>
    </source>
</evidence>
<dbReference type="Pfam" id="PF13403">
    <property type="entry name" value="Hint_2"/>
    <property type="match status" value="1"/>
</dbReference>
<sequence>MQQSRGSGDDTVYAARGSGNEVIYGGTGDDSFYVGSWGVNTTADVVFSGNYTATIDYAATGETIQIFEVENFAYSGNNDTIDASATTLGHSHILFGGNDYIQAGSGADSIDAWSGNNTVFGGDGNDTITTGSDVANNYFDGQGGNDTISGSAGADTLVGGLGNDTLQGKLGADVLSGGAGNDVFVYSAGDGNDAITDFNIGNTGTLNDGNSGDNDFINLSGFYDNIFELRADQADDGVLNQSNDGVGGVDYSDNNSFGTGSLTFTNATPDAAFFTAENTGVACFADNVRIKTQRGEVKARDIVVGDWILTRDNGYQQVRWCGASRLSPRRLAKSPALRPIRIAAGSLSGGLPLCPLRVSPQHRVLISTPETALLFGEQEVLVPAVQLLGKRGIRQVSGDRAVTYVHFMFDQHELVCSSGIWTESFQPGEVTLGALDQDQRAEIFHIFPQLAQREGLAAYVAARRSLKRHEAALLSLL</sequence>
<reference evidence="4 5" key="1">
    <citation type="submission" date="2023-05" db="EMBL/GenBank/DDBJ databases">
        <title>YMD87, complete Genome.</title>
        <authorList>
            <person name="Zhang J."/>
            <person name="Xu X."/>
        </authorList>
    </citation>
    <scope>NUCLEOTIDE SEQUENCE [LARGE SCALE GENOMIC DNA]</scope>
    <source>
        <strain evidence="4 5">YMD87</strain>
    </source>
</reference>
<organism evidence="4 5">
    <name type="scientific">Tropicibacter oceani</name>
    <dbReference type="NCBI Taxonomy" id="3058420"/>
    <lineage>
        <taxon>Bacteria</taxon>
        <taxon>Pseudomonadati</taxon>
        <taxon>Pseudomonadota</taxon>
        <taxon>Alphaproteobacteria</taxon>
        <taxon>Rhodobacterales</taxon>
        <taxon>Roseobacteraceae</taxon>
        <taxon>Tropicibacter</taxon>
    </lineage>
</organism>
<evidence type="ECO:0000313" key="5">
    <source>
        <dbReference type="Proteomes" id="UP001241605"/>
    </source>
</evidence>
<dbReference type="Proteomes" id="UP001241605">
    <property type="component" value="Chromosome"/>
</dbReference>
<dbReference type="Pfam" id="PF00353">
    <property type="entry name" value="HemolysinCabind"/>
    <property type="match status" value="3"/>
</dbReference>
<dbReference type="InterPro" id="IPR018511">
    <property type="entry name" value="Hemolysin-typ_Ca-bd_CS"/>
</dbReference>
<dbReference type="PANTHER" id="PTHR38340:SF1">
    <property type="entry name" value="S-LAYER PROTEIN"/>
    <property type="match status" value="1"/>
</dbReference>
<dbReference type="PROSITE" id="PS00330">
    <property type="entry name" value="HEMOLYSIN_CALCIUM"/>
    <property type="match status" value="2"/>
</dbReference>
<dbReference type="InterPro" id="IPR050557">
    <property type="entry name" value="RTX_toxin/Mannuronan_C5-epim"/>
</dbReference>
<evidence type="ECO:0000259" key="3">
    <source>
        <dbReference type="Pfam" id="PF13403"/>
    </source>
</evidence>
<name>A0ABY8QFJ5_9RHOB</name>
<gene>
    <name evidence="4" type="ORF">QF118_12620</name>
</gene>
<dbReference type="PRINTS" id="PR00313">
    <property type="entry name" value="CABNDNGRPT"/>
</dbReference>
<feature type="domain" description="Hedgehog/Intein (Hint)" evidence="3">
    <location>
        <begin position="283"/>
        <end position="428"/>
    </location>
</feature>
<keyword evidence="2" id="KW-0964">Secreted</keyword>
<keyword evidence="5" id="KW-1185">Reference proteome</keyword>
<dbReference type="PANTHER" id="PTHR38340">
    <property type="entry name" value="S-LAYER PROTEIN"/>
    <property type="match status" value="1"/>
</dbReference>
<dbReference type="InterPro" id="IPR011049">
    <property type="entry name" value="Serralysin-like_metalloprot_C"/>
</dbReference>
<proteinExistence type="predicted"/>
<evidence type="ECO:0000256" key="1">
    <source>
        <dbReference type="ARBA" id="ARBA00004613"/>
    </source>
</evidence>
<dbReference type="RefSeq" id="WP_282299408.1">
    <property type="nucleotide sequence ID" value="NZ_CP124616.1"/>
</dbReference>
<dbReference type="InterPro" id="IPR036844">
    <property type="entry name" value="Hint_dom_sf"/>
</dbReference>
<dbReference type="SUPFAM" id="SSF51120">
    <property type="entry name" value="beta-Roll"/>
    <property type="match status" value="1"/>
</dbReference>
<protein>
    <submittedName>
        <fullName evidence="4">Hint domain-containing protein</fullName>
    </submittedName>
</protein>
<dbReference type="SUPFAM" id="SSF51294">
    <property type="entry name" value="Hedgehog/intein (Hint) domain"/>
    <property type="match status" value="1"/>
</dbReference>
<comment type="subcellular location">
    <subcellularLocation>
        <location evidence="1">Secreted</location>
    </subcellularLocation>
</comment>
<dbReference type="EMBL" id="CP124616">
    <property type="protein sequence ID" value="WGW02778.1"/>
    <property type="molecule type" value="Genomic_DNA"/>
</dbReference>
<accession>A0ABY8QFJ5</accession>